<dbReference type="eggNOG" id="COG0802">
    <property type="taxonomic scope" value="Bacteria"/>
</dbReference>
<gene>
    <name evidence="12" type="primary">tsaE</name>
    <name evidence="11" type="ORF">JBJ86_00990</name>
    <name evidence="12" type="ORF">JBK99_04335</name>
</gene>
<dbReference type="Proteomes" id="UP000866496">
    <property type="component" value="Unassembled WGS sequence"/>
</dbReference>
<dbReference type="OMA" id="VCLIEWA"/>
<dbReference type="PANTHER" id="PTHR33540:SF2">
    <property type="entry name" value="TRNA THREONYLCARBAMOYLADENOSINE BIOSYNTHESIS PROTEIN TSAE"/>
    <property type="match status" value="1"/>
</dbReference>
<evidence type="ECO:0000256" key="1">
    <source>
        <dbReference type="ARBA" id="ARBA00004496"/>
    </source>
</evidence>
<dbReference type="AlphaFoldDB" id="A0A128P2T2"/>
<dbReference type="GO" id="GO:0005524">
    <property type="term" value="F:ATP binding"/>
    <property type="evidence" value="ECO:0007669"/>
    <property type="project" value="UniProtKB-KW"/>
</dbReference>
<evidence type="ECO:0000256" key="9">
    <source>
        <dbReference type="ARBA" id="ARBA00022842"/>
    </source>
</evidence>
<dbReference type="Gene3D" id="3.40.50.300">
    <property type="entry name" value="P-loop containing nucleotide triphosphate hydrolases"/>
    <property type="match status" value="1"/>
</dbReference>
<keyword evidence="9" id="KW-0460">Magnesium</keyword>
<dbReference type="SUPFAM" id="SSF52540">
    <property type="entry name" value="P-loop containing nucleoside triphosphate hydrolases"/>
    <property type="match status" value="1"/>
</dbReference>
<dbReference type="Pfam" id="PF02367">
    <property type="entry name" value="TsaE"/>
    <property type="match status" value="1"/>
</dbReference>
<reference evidence="12" key="2">
    <citation type="submission" date="2019-09" db="EMBL/GenBank/DDBJ databases">
        <authorList>
            <consortium name="NCBI Pathogen Detection Project"/>
        </authorList>
    </citation>
    <scope>NUCLEOTIDE SEQUENCE</scope>
    <source>
        <strain evidence="11">AZ00058701</strain>
        <strain evidence="12">CL18-200174</strain>
    </source>
</reference>
<comment type="similarity">
    <text evidence="2">Belongs to the TsaE family.</text>
</comment>
<evidence type="ECO:0000256" key="6">
    <source>
        <dbReference type="ARBA" id="ARBA00022723"/>
    </source>
</evidence>
<reference evidence="12" key="1">
    <citation type="journal article" date="2018" name="Genome Biol.">
        <title>SKESA: strategic k-mer extension for scrupulous assemblies.</title>
        <authorList>
            <person name="Souvorov A."/>
            <person name="Agarwala R."/>
            <person name="Lipman D.J."/>
        </authorList>
    </citation>
    <scope>NUCLEOTIDE SEQUENCE</scope>
    <source>
        <strain evidence="11">AZ00058701</strain>
        <strain evidence="12">CL18-200174</strain>
    </source>
</reference>
<dbReference type="RefSeq" id="WP_010948399.1">
    <property type="nucleotide sequence ID" value="NZ_BBUI01000037.1"/>
</dbReference>
<dbReference type="PANTHER" id="PTHR33540">
    <property type="entry name" value="TRNA THREONYLCARBAMOYLADENOSINE BIOSYNTHESIS PROTEIN TSAE"/>
    <property type="match status" value="1"/>
</dbReference>
<dbReference type="InterPro" id="IPR027417">
    <property type="entry name" value="P-loop_NTPase"/>
</dbReference>
<accession>A0A128P2T2</accession>
<evidence type="ECO:0000313" key="11">
    <source>
        <dbReference type="EMBL" id="HAU1878829.1"/>
    </source>
</evidence>
<dbReference type="GO" id="GO:0002949">
    <property type="term" value="P:tRNA threonylcarbamoyladenosine modification"/>
    <property type="evidence" value="ECO:0007669"/>
    <property type="project" value="InterPro"/>
</dbReference>
<comment type="caution">
    <text evidence="12">The sequence shown here is derived from an EMBL/GenBank/DDBJ whole genome shotgun (WGS) entry which is preliminary data.</text>
</comment>
<comment type="subcellular location">
    <subcellularLocation>
        <location evidence="1">Cytoplasm</location>
    </subcellularLocation>
</comment>
<dbReference type="GO" id="GO:0046872">
    <property type="term" value="F:metal ion binding"/>
    <property type="evidence" value="ECO:0007669"/>
    <property type="project" value="UniProtKB-KW"/>
</dbReference>
<evidence type="ECO:0000256" key="10">
    <source>
        <dbReference type="ARBA" id="ARBA00032441"/>
    </source>
</evidence>
<keyword evidence="7" id="KW-0547">Nucleotide-binding</keyword>
<dbReference type="GeneID" id="57036700"/>
<evidence type="ECO:0000313" key="13">
    <source>
        <dbReference type="Proteomes" id="UP000863577"/>
    </source>
</evidence>
<evidence type="ECO:0000256" key="4">
    <source>
        <dbReference type="ARBA" id="ARBA00022490"/>
    </source>
</evidence>
<keyword evidence="5" id="KW-0819">tRNA processing</keyword>
<name>A0A128P2T2_LEGPN</name>
<dbReference type="NCBIfam" id="TIGR00150">
    <property type="entry name" value="T6A_YjeE"/>
    <property type="match status" value="1"/>
</dbReference>
<dbReference type="GO" id="GO:0005737">
    <property type="term" value="C:cytoplasm"/>
    <property type="evidence" value="ECO:0007669"/>
    <property type="project" value="UniProtKB-SubCell"/>
</dbReference>
<keyword evidence="6" id="KW-0479">Metal-binding</keyword>
<evidence type="ECO:0000256" key="8">
    <source>
        <dbReference type="ARBA" id="ARBA00022840"/>
    </source>
</evidence>
<sequence length="160" mass="17732">MAIEDNDNFITLDLVSEQESKRFAEKLAFCISAPLVITLSGDIGAGKTTIIRAMLKSLGVISAIKSPTFSLVESYNCGQFHIHHFDLYRIHQEEELEYLGFRDYFSNQSVCCIEWPEHGGKTLPPVDIQFNLIIKGTGRLIQIAALSVAGKRILACLAGE</sequence>
<evidence type="ECO:0000256" key="5">
    <source>
        <dbReference type="ARBA" id="ARBA00022694"/>
    </source>
</evidence>
<keyword evidence="4" id="KW-0963">Cytoplasm</keyword>
<dbReference type="EMBL" id="DACWHX010000001">
    <property type="protein sequence ID" value="HAU1878829.1"/>
    <property type="molecule type" value="Genomic_DNA"/>
</dbReference>
<proteinExistence type="inferred from homology"/>
<dbReference type="InterPro" id="IPR003442">
    <property type="entry name" value="T6A_TsaE"/>
</dbReference>
<protein>
    <recommendedName>
        <fullName evidence="3">tRNA threonylcarbamoyladenosine biosynthesis protein TsaE</fullName>
    </recommendedName>
    <alternativeName>
        <fullName evidence="10">t(6)A37 threonylcarbamoyladenosine biosynthesis protein TsaE</fullName>
    </alternativeName>
</protein>
<organism evidence="12 13">
    <name type="scientific">Legionella pneumophila</name>
    <dbReference type="NCBI Taxonomy" id="446"/>
    <lineage>
        <taxon>Bacteria</taxon>
        <taxon>Pseudomonadati</taxon>
        <taxon>Pseudomonadota</taxon>
        <taxon>Gammaproteobacteria</taxon>
        <taxon>Legionellales</taxon>
        <taxon>Legionellaceae</taxon>
        <taxon>Legionella</taxon>
    </lineage>
</organism>
<evidence type="ECO:0000256" key="7">
    <source>
        <dbReference type="ARBA" id="ARBA00022741"/>
    </source>
</evidence>
<evidence type="ECO:0000256" key="2">
    <source>
        <dbReference type="ARBA" id="ARBA00007599"/>
    </source>
</evidence>
<evidence type="ECO:0000313" key="12">
    <source>
        <dbReference type="EMBL" id="HAU2395560.1"/>
    </source>
</evidence>
<keyword evidence="8" id="KW-0067">ATP-binding</keyword>
<dbReference type="Proteomes" id="UP000863577">
    <property type="component" value="Unassembled WGS sequence"/>
</dbReference>
<evidence type="ECO:0000256" key="3">
    <source>
        <dbReference type="ARBA" id="ARBA00019010"/>
    </source>
</evidence>
<dbReference type="EMBL" id="DACWOD010000002">
    <property type="protein sequence ID" value="HAU2395560.1"/>
    <property type="molecule type" value="Genomic_DNA"/>
</dbReference>